<dbReference type="EMBL" id="KK388257">
    <property type="protein sequence ID" value="KFV52738.1"/>
    <property type="molecule type" value="Genomic_DNA"/>
</dbReference>
<proteinExistence type="predicted"/>
<dbReference type="Gene3D" id="1.10.287.210">
    <property type="match status" value="1"/>
</dbReference>
<feature type="non-terminal residue" evidence="1">
    <location>
        <position position="40"/>
    </location>
</feature>
<protein>
    <submittedName>
        <fullName evidence="1">Uncharacterized protein</fullName>
    </submittedName>
</protein>
<evidence type="ECO:0000313" key="1">
    <source>
        <dbReference type="EMBL" id="KFV52738.1"/>
    </source>
</evidence>
<organism evidence="1 2">
    <name type="scientific">Tyto alba</name>
    <name type="common">Barn owl</name>
    <dbReference type="NCBI Taxonomy" id="56313"/>
    <lineage>
        <taxon>Eukaryota</taxon>
        <taxon>Metazoa</taxon>
        <taxon>Chordata</taxon>
        <taxon>Craniata</taxon>
        <taxon>Vertebrata</taxon>
        <taxon>Euteleostomi</taxon>
        <taxon>Archelosauria</taxon>
        <taxon>Archosauria</taxon>
        <taxon>Dinosauria</taxon>
        <taxon>Saurischia</taxon>
        <taxon>Theropoda</taxon>
        <taxon>Coelurosauria</taxon>
        <taxon>Aves</taxon>
        <taxon>Neognathae</taxon>
        <taxon>Neoaves</taxon>
        <taxon>Telluraves</taxon>
        <taxon>Strigiformes</taxon>
        <taxon>Tytonidae</taxon>
        <taxon>Tyto</taxon>
    </lineage>
</organism>
<keyword evidence="2" id="KW-1185">Reference proteome</keyword>
<name>A0A093HDN5_TYTAL</name>
<dbReference type="SUPFAM" id="SSF58069">
    <property type="entry name" value="Virus ectodomain"/>
    <property type="match status" value="1"/>
</dbReference>
<dbReference type="AlphaFoldDB" id="A0A093HDN5"/>
<evidence type="ECO:0000313" key="2">
    <source>
        <dbReference type="Proteomes" id="UP000054190"/>
    </source>
</evidence>
<accession>A0A093HDN5</accession>
<reference evidence="1 2" key="1">
    <citation type="submission" date="2014-04" db="EMBL/GenBank/DDBJ databases">
        <title>Genome evolution of avian class.</title>
        <authorList>
            <person name="Zhang G."/>
            <person name="Li C."/>
        </authorList>
    </citation>
    <scope>NUCLEOTIDE SEQUENCE [LARGE SCALE GENOMIC DNA]</scope>
    <source>
        <strain evidence="1">BGI_N341</strain>
    </source>
</reference>
<gene>
    <name evidence="1" type="ORF">N341_05305</name>
</gene>
<dbReference type="Proteomes" id="UP000054190">
    <property type="component" value="Unassembled WGS sequence"/>
</dbReference>
<sequence length="40" mass="4492">AAIDYLLLRGSHGCEDFEGHCCFNLTDNNKPIEAQLKNLK</sequence>
<feature type="non-terminal residue" evidence="1">
    <location>
        <position position="1"/>
    </location>
</feature>